<dbReference type="PRINTS" id="PR00344">
    <property type="entry name" value="BCTRLSENSOR"/>
</dbReference>
<dbReference type="CDD" id="cd00082">
    <property type="entry name" value="HisKA"/>
    <property type="match status" value="1"/>
</dbReference>
<accession>A0A8J7VT11</accession>
<name>A0A8J7VT11_9GAMM</name>
<dbReference type="InterPro" id="IPR003661">
    <property type="entry name" value="HisK_dim/P_dom"/>
</dbReference>
<dbReference type="SUPFAM" id="SSF47384">
    <property type="entry name" value="Homodimeric domain of signal transducing histidine kinase"/>
    <property type="match status" value="1"/>
</dbReference>
<evidence type="ECO:0000313" key="12">
    <source>
        <dbReference type="Proteomes" id="UP000675747"/>
    </source>
</evidence>
<keyword evidence="4" id="KW-0808">Transferase</keyword>
<dbReference type="Pfam" id="PF02518">
    <property type="entry name" value="HATPase_c"/>
    <property type="match status" value="1"/>
</dbReference>
<dbReference type="Gene3D" id="1.10.287.130">
    <property type="match status" value="1"/>
</dbReference>
<dbReference type="PROSITE" id="PS50109">
    <property type="entry name" value="HIS_KIN"/>
    <property type="match status" value="1"/>
</dbReference>
<organism evidence="10">
    <name type="scientific">Coralloluteibacterium stylophorae</name>
    <dbReference type="NCBI Taxonomy" id="1776034"/>
    <lineage>
        <taxon>Bacteria</taxon>
        <taxon>Pseudomonadati</taxon>
        <taxon>Pseudomonadota</taxon>
        <taxon>Gammaproteobacteria</taxon>
        <taxon>Lysobacterales</taxon>
        <taxon>Lysobacteraceae</taxon>
        <taxon>Coralloluteibacterium</taxon>
    </lineage>
</organism>
<dbReference type="AlphaFoldDB" id="A0A8J7VT11"/>
<dbReference type="InterPro" id="IPR036890">
    <property type="entry name" value="HATPase_C_sf"/>
</dbReference>
<dbReference type="Pfam" id="PF00512">
    <property type="entry name" value="HisKA"/>
    <property type="match status" value="1"/>
</dbReference>
<evidence type="ECO:0000256" key="5">
    <source>
        <dbReference type="ARBA" id="ARBA00022741"/>
    </source>
</evidence>
<dbReference type="SUPFAM" id="SSF55874">
    <property type="entry name" value="ATPase domain of HSP90 chaperone/DNA topoisomerase II/histidine kinase"/>
    <property type="match status" value="1"/>
</dbReference>
<dbReference type="RefSeq" id="WP_211925504.1">
    <property type="nucleotide sequence ID" value="NZ_JAGQFT020000005.1"/>
</dbReference>
<sequence>MTPPTLDTLSLPVAWIHADGSIAGCNPAFARWLGLSLRRLERLPLDELDAEDGRLAALTARLRDDGDTLRAHRLRLRVPGGAEYFADALLVRDGEGVRLEAMPVEEFPGADPATAMPAALHAALRGLAHEIRNPLAGLRGAAQLLSRRVEDAESRTLVELLQSECARLGTLLDRLVDPAPARPLEPLNIHSVLERVRLLAEAEAGWAVRLQRDYDPSLPEVDGDPDRLVQALWNLVRNALESGAGTVLLRTRIERQVLIGATTHRFALRVEVEDDGRGVPEDLAERIFLPLVSGRAEGSGLGLPLTQQIAREHGGALSYRSRPGRTVFILLLPAASEAAPVEEAPVDAGA</sequence>
<dbReference type="InterPro" id="IPR005467">
    <property type="entry name" value="His_kinase_dom"/>
</dbReference>
<dbReference type="SUPFAM" id="SSF55785">
    <property type="entry name" value="PYP-like sensor domain (PAS domain)"/>
    <property type="match status" value="1"/>
</dbReference>
<keyword evidence="7" id="KW-0067">ATP-binding</keyword>
<dbReference type="GO" id="GO:0000155">
    <property type="term" value="F:phosphorelay sensor kinase activity"/>
    <property type="evidence" value="ECO:0007669"/>
    <property type="project" value="InterPro"/>
</dbReference>
<evidence type="ECO:0000256" key="6">
    <source>
        <dbReference type="ARBA" id="ARBA00022777"/>
    </source>
</evidence>
<dbReference type="Gene3D" id="3.30.565.10">
    <property type="entry name" value="Histidine kinase-like ATPase, C-terminal domain"/>
    <property type="match status" value="1"/>
</dbReference>
<keyword evidence="5" id="KW-0547">Nucleotide-binding</keyword>
<keyword evidence="8" id="KW-0902">Two-component regulatory system</keyword>
<evidence type="ECO:0000259" key="9">
    <source>
        <dbReference type="PROSITE" id="PS50109"/>
    </source>
</evidence>
<dbReference type="SMART" id="SM00387">
    <property type="entry name" value="HATPase_c"/>
    <property type="match status" value="1"/>
</dbReference>
<dbReference type="InterPro" id="IPR035965">
    <property type="entry name" value="PAS-like_dom_sf"/>
</dbReference>
<keyword evidence="6 10" id="KW-0418">Kinase</keyword>
<dbReference type="PANTHER" id="PTHR43065:SF16">
    <property type="entry name" value="SENSORY HISTIDINE KINASE_PHOSPHATASE NTRB"/>
    <property type="match status" value="1"/>
</dbReference>
<dbReference type="EMBL" id="JAGQFT010000012">
    <property type="protein sequence ID" value="MBR0561526.1"/>
    <property type="molecule type" value="Genomic_DNA"/>
</dbReference>
<comment type="catalytic activity">
    <reaction evidence="1">
        <text>ATP + protein L-histidine = ADP + protein N-phospho-L-histidine.</text>
        <dbReference type="EC" id="2.7.13.3"/>
    </reaction>
</comment>
<reference evidence="10" key="2">
    <citation type="submission" date="2021-04" db="EMBL/GenBank/DDBJ databases">
        <authorList>
            <person name="Karlyshev A.V."/>
        </authorList>
    </citation>
    <scope>NUCLEOTIDE SEQUENCE</scope>
    <source>
        <strain evidence="10">LMG 29479</strain>
    </source>
</reference>
<dbReference type="InterPro" id="IPR004358">
    <property type="entry name" value="Sig_transdc_His_kin-like_C"/>
</dbReference>
<reference evidence="11 12" key="1">
    <citation type="journal article" date="2021" name="Microbiol. Resour. Announc.">
        <title>Draft Genome Sequence of Coralloluteibacterium stylophorae LMG 29479T.</title>
        <authorList>
            <person name="Karlyshev A.V."/>
            <person name="Kudryashova E.B."/>
            <person name="Ariskina E.V."/>
            <person name="Conroy A.P."/>
            <person name="Abidueva E.Y."/>
        </authorList>
    </citation>
    <scope>NUCLEOTIDE SEQUENCE [LARGE SCALE GENOMIC DNA]</scope>
    <source>
        <strain evidence="11 12">LMG 29479</strain>
    </source>
</reference>
<evidence type="ECO:0000256" key="8">
    <source>
        <dbReference type="ARBA" id="ARBA00023012"/>
    </source>
</evidence>
<dbReference type="InterPro" id="IPR003594">
    <property type="entry name" value="HATPase_dom"/>
</dbReference>
<feature type="domain" description="Histidine kinase" evidence="9">
    <location>
        <begin position="126"/>
        <end position="336"/>
    </location>
</feature>
<dbReference type="PANTHER" id="PTHR43065">
    <property type="entry name" value="SENSOR HISTIDINE KINASE"/>
    <property type="match status" value="1"/>
</dbReference>
<evidence type="ECO:0000313" key="10">
    <source>
        <dbReference type="EMBL" id="MBR0561526.1"/>
    </source>
</evidence>
<evidence type="ECO:0000256" key="4">
    <source>
        <dbReference type="ARBA" id="ARBA00022679"/>
    </source>
</evidence>
<protein>
    <recommendedName>
        <fullName evidence="2">histidine kinase</fullName>
        <ecNumber evidence="2">2.7.13.3</ecNumber>
    </recommendedName>
</protein>
<evidence type="ECO:0000256" key="1">
    <source>
        <dbReference type="ARBA" id="ARBA00000085"/>
    </source>
</evidence>
<evidence type="ECO:0000256" key="3">
    <source>
        <dbReference type="ARBA" id="ARBA00022553"/>
    </source>
</evidence>
<dbReference type="EMBL" id="JAGQFT020000005">
    <property type="protein sequence ID" value="MBS7457390.1"/>
    <property type="molecule type" value="Genomic_DNA"/>
</dbReference>
<dbReference type="InterPro" id="IPR036097">
    <property type="entry name" value="HisK_dim/P_sf"/>
</dbReference>
<gene>
    <name evidence="11" type="ORF">KB893_009610</name>
    <name evidence="10" type="ORF">KB893_03160</name>
</gene>
<evidence type="ECO:0000256" key="7">
    <source>
        <dbReference type="ARBA" id="ARBA00022840"/>
    </source>
</evidence>
<dbReference type="SMART" id="SM00388">
    <property type="entry name" value="HisKA"/>
    <property type="match status" value="1"/>
</dbReference>
<dbReference type="Proteomes" id="UP000675747">
    <property type="component" value="Unassembled WGS sequence"/>
</dbReference>
<evidence type="ECO:0000256" key="2">
    <source>
        <dbReference type="ARBA" id="ARBA00012438"/>
    </source>
</evidence>
<keyword evidence="12" id="KW-1185">Reference proteome</keyword>
<comment type="caution">
    <text evidence="10">The sequence shown here is derived from an EMBL/GenBank/DDBJ whole genome shotgun (WGS) entry which is preliminary data.</text>
</comment>
<dbReference type="GO" id="GO:0005524">
    <property type="term" value="F:ATP binding"/>
    <property type="evidence" value="ECO:0007669"/>
    <property type="project" value="UniProtKB-KW"/>
</dbReference>
<keyword evidence="3" id="KW-0597">Phosphoprotein</keyword>
<evidence type="ECO:0000313" key="11">
    <source>
        <dbReference type="EMBL" id="MBS7457390.1"/>
    </source>
</evidence>
<dbReference type="EC" id="2.7.13.3" evidence="2"/>
<proteinExistence type="predicted"/>